<evidence type="ECO:0000313" key="6">
    <source>
        <dbReference type="EMBL" id="VDM53387.1"/>
    </source>
</evidence>
<dbReference type="OrthoDB" id="2573163at2759"/>
<evidence type="ECO:0000256" key="5">
    <source>
        <dbReference type="SAM" id="MobiDB-lite"/>
    </source>
</evidence>
<dbReference type="WBParaSite" id="ACOC_0000180101-mRNA-1">
    <property type="protein sequence ID" value="ACOC_0000180101-mRNA-1"/>
    <property type="gene ID" value="ACOC_0000180101"/>
</dbReference>
<gene>
    <name evidence="6" type="ORF">ACOC_LOCUS1802</name>
</gene>
<keyword evidence="2 4" id="KW-0808">Transferase</keyword>
<accession>A0A0R3PD34</accession>
<dbReference type="AlphaFoldDB" id="A0A0R3PD34"/>
<dbReference type="PANTHER" id="PTHR12400:SF21">
    <property type="entry name" value="KINASE"/>
    <property type="match status" value="1"/>
</dbReference>
<protein>
    <recommendedName>
        <fullName evidence="4">Kinase</fullName>
        <ecNumber evidence="4">2.7.-.-</ecNumber>
    </recommendedName>
</protein>
<dbReference type="GO" id="GO:0005634">
    <property type="term" value="C:nucleus"/>
    <property type="evidence" value="ECO:0007669"/>
    <property type="project" value="TreeGrafter"/>
</dbReference>
<dbReference type="GO" id="GO:0032958">
    <property type="term" value="P:inositol phosphate biosynthetic process"/>
    <property type="evidence" value="ECO:0007669"/>
    <property type="project" value="InterPro"/>
</dbReference>
<dbReference type="Gene3D" id="3.30.470.160">
    <property type="entry name" value="Inositol polyphosphate kinase"/>
    <property type="match status" value="1"/>
</dbReference>
<dbReference type="GO" id="GO:0000828">
    <property type="term" value="F:inositol hexakisphosphate kinase activity"/>
    <property type="evidence" value="ECO:0007669"/>
    <property type="project" value="TreeGrafter"/>
</dbReference>
<evidence type="ECO:0000313" key="8">
    <source>
        <dbReference type="WBParaSite" id="ACOC_0000180101-mRNA-1"/>
    </source>
</evidence>
<sequence length="155" mass="16914">MQKVCAKSAQQKQDVHRLGPPASQGSRDRFWSAINPYRPPGGALRSLATNRLEIAHMRLRELRATLVECVGYRFFSSSLLFAFDADAADSTTDDAIRLRLIDFAHSTFPGFAQDVAYEGIDEGCLLGIDNILAAIDVAPCHAPINQTVDPVTAPN</sequence>
<dbReference type="InterPro" id="IPR005522">
    <property type="entry name" value="IPK"/>
</dbReference>
<evidence type="ECO:0000256" key="2">
    <source>
        <dbReference type="ARBA" id="ARBA00022679"/>
    </source>
</evidence>
<keyword evidence="3 4" id="KW-0418">Kinase</keyword>
<evidence type="ECO:0000313" key="7">
    <source>
        <dbReference type="Proteomes" id="UP000267027"/>
    </source>
</evidence>
<dbReference type="EC" id="2.7.-.-" evidence="4"/>
<organism evidence="8">
    <name type="scientific">Angiostrongylus costaricensis</name>
    <name type="common">Nematode worm</name>
    <dbReference type="NCBI Taxonomy" id="334426"/>
    <lineage>
        <taxon>Eukaryota</taxon>
        <taxon>Metazoa</taxon>
        <taxon>Ecdysozoa</taxon>
        <taxon>Nematoda</taxon>
        <taxon>Chromadorea</taxon>
        <taxon>Rhabditida</taxon>
        <taxon>Rhabditina</taxon>
        <taxon>Rhabditomorpha</taxon>
        <taxon>Strongyloidea</taxon>
        <taxon>Metastrongylidae</taxon>
        <taxon>Angiostrongylus</taxon>
    </lineage>
</organism>
<dbReference type="InterPro" id="IPR038286">
    <property type="entry name" value="IPK_sf"/>
</dbReference>
<evidence type="ECO:0000256" key="4">
    <source>
        <dbReference type="RuleBase" id="RU363090"/>
    </source>
</evidence>
<dbReference type="SUPFAM" id="SSF56104">
    <property type="entry name" value="SAICAR synthase-like"/>
    <property type="match status" value="1"/>
</dbReference>
<dbReference type="GO" id="GO:0046854">
    <property type="term" value="P:phosphatidylinositol phosphate biosynthetic process"/>
    <property type="evidence" value="ECO:0007669"/>
    <property type="project" value="TreeGrafter"/>
</dbReference>
<comment type="similarity">
    <text evidence="1 4">Belongs to the inositol phosphokinase (IPK) family.</text>
</comment>
<reference evidence="6 7" key="2">
    <citation type="submission" date="2018-11" db="EMBL/GenBank/DDBJ databases">
        <authorList>
            <consortium name="Pathogen Informatics"/>
        </authorList>
    </citation>
    <scope>NUCLEOTIDE SEQUENCE [LARGE SCALE GENOMIC DNA]</scope>
    <source>
        <strain evidence="6 7">Costa Rica</strain>
    </source>
</reference>
<feature type="region of interest" description="Disordered" evidence="5">
    <location>
        <begin position="1"/>
        <end position="27"/>
    </location>
</feature>
<dbReference type="Proteomes" id="UP000267027">
    <property type="component" value="Unassembled WGS sequence"/>
</dbReference>
<evidence type="ECO:0000256" key="3">
    <source>
        <dbReference type="ARBA" id="ARBA00022777"/>
    </source>
</evidence>
<dbReference type="PANTHER" id="PTHR12400">
    <property type="entry name" value="INOSITOL POLYPHOSPHATE KINASE"/>
    <property type="match status" value="1"/>
</dbReference>
<reference evidence="8" key="1">
    <citation type="submission" date="2017-02" db="UniProtKB">
        <authorList>
            <consortium name="WormBaseParasite"/>
        </authorList>
    </citation>
    <scope>IDENTIFICATION</scope>
</reference>
<keyword evidence="7" id="KW-1185">Reference proteome</keyword>
<dbReference type="STRING" id="334426.A0A0R3PD34"/>
<dbReference type="Pfam" id="PF03770">
    <property type="entry name" value="IPK"/>
    <property type="match status" value="1"/>
</dbReference>
<name>A0A0R3PD34_ANGCS</name>
<dbReference type="EMBL" id="UYYA01000296">
    <property type="protein sequence ID" value="VDM53387.1"/>
    <property type="molecule type" value="Genomic_DNA"/>
</dbReference>
<evidence type="ECO:0000256" key="1">
    <source>
        <dbReference type="ARBA" id="ARBA00007374"/>
    </source>
</evidence>
<dbReference type="GO" id="GO:0005737">
    <property type="term" value="C:cytoplasm"/>
    <property type="evidence" value="ECO:0007669"/>
    <property type="project" value="TreeGrafter"/>
</dbReference>
<proteinExistence type="inferred from homology"/>